<feature type="transmembrane region" description="Helical" evidence="5">
    <location>
        <begin position="314"/>
        <end position="334"/>
    </location>
</feature>
<feature type="domain" description="Inositolphosphotransferase Aur1/Ipt1" evidence="6">
    <location>
        <begin position="132"/>
        <end position="324"/>
    </location>
</feature>
<keyword evidence="4 5" id="KW-0472">Membrane</keyword>
<dbReference type="CDD" id="cd03386">
    <property type="entry name" value="PAP2_Aur1_like"/>
    <property type="match status" value="1"/>
</dbReference>
<dbReference type="Pfam" id="PF14378">
    <property type="entry name" value="PAP2_3"/>
    <property type="match status" value="1"/>
</dbReference>
<keyword evidence="3 5" id="KW-1133">Transmembrane helix</keyword>
<keyword evidence="2 5" id="KW-0812">Transmembrane</keyword>
<dbReference type="Proteomes" id="UP000587211">
    <property type="component" value="Unassembled WGS sequence"/>
</dbReference>
<gene>
    <name evidence="7" type="ORF">BJ975_000811</name>
</gene>
<evidence type="ECO:0000313" key="8">
    <source>
        <dbReference type="Proteomes" id="UP000587211"/>
    </source>
</evidence>
<dbReference type="EMBL" id="JACBZN010000001">
    <property type="protein sequence ID" value="NYI37436.1"/>
    <property type="molecule type" value="Genomic_DNA"/>
</dbReference>
<organism evidence="7 8">
    <name type="scientific">Aeromicrobium tamlense</name>
    <dbReference type="NCBI Taxonomy" id="375541"/>
    <lineage>
        <taxon>Bacteria</taxon>
        <taxon>Bacillati</taxon>
        <taxon>Actinomycetota</taxon>
        <taxon>Actinomycetes</taxon>
        <taxon>Propionibacteriales</taxon>
        <taxon>Nocardioidaceae</taxon>
        <taxon>Aeromicrobium</taxon>
    </lineage>
</organism>
<protein>
    <submittedName>
        <fullName evidence="7">Membrane-associated phospholipid phosphatase</fullName>
    </submittedName>
</protein>
<dbReference type="InterPro" id="IPR052185">
    <property type="entry name" value="IPC_Synthase-Related"/>
</dbReference>
<feature type="transmembrane region" description="Helical" evidence="5">
    <location>
        <begin position="157"/>
        <end position="183"/>
    </location>
</feature>
<evidence type="ECO:0000256" key="1">
    <source>
        <dbReference type="ARBA" id="ARBA00004141"/>
    </source>
</evidence>
<proteinExistence type="predicted"/>
<feature type="transmembrane region" description="Helical" evidence="5">
    <location>
        <begin position="190"/>
        <end position="211"/>
    </location>
</feature>
<dbReference type="RefSeq" id="WP_223302965.1">
    <property type="nucleotide sequence ID" value="NZ_BAAAMP010000002.1"/>
</dbReference>
<keyword evidence="8" id="KW-1185">Reference proteome</keyword>
<evidence type="ECO:0000256" key="3">
    <source>
        <dbReference type="ARBA" id="ARBA00022989"/>
    </source>
</evidence>
<evidence type="ECO:0000259" key="6">
    <source>
        <dbReference type="Pfam" id="PF14378"/>
    </source>
</evidence>
<evidence type="ECO:0000313" key="7">
    <source>
        <dbReference type="EMBL" id="NYI37436.1"/>
    </source>
</evidence>
<comment type="caution">
    <text evidence="7">The sequence shown here is derived from an EMBL/GenBank/DDBJ whole genome shotgun (WGS) entry which is preliminary data.</text>
</comment>
<feature type="transmembrane region" description="Helical" evidence="5">
    <location>
        <begin position="91"/>
        <end position="112"/>
    </location>
</feature>
<dbReference type="InterPro" id="IPR026841">
    <property type="entry name" value="Aur1/Ipt1"/>
</dbReference>
<name>A0ABX2SEV9_9ACTN</name>
<evidence type="ECO:0000256" key="5">
    <source>
        <dbReference type="SAM" id="Phobius"/>
    </source>
</evidence>
<feature type="transmembrane region" description="Helical" evidence="5">
    <location>
        <begin position="255"/>
        <end position="276"/>
    </location>
</feature>
<feature type="transmembrane region" description="Helical" evidence="5">
    <location>
        <begin position="288"/>
        <end position="308"/>
    </location>
</feature>
<comment type="subcellular location">
    <subcellularLocation>
        <location evidence="1">Membrane</location>
        <topology evidence="1">Multi-pass membrane protein</topology>
    </subcellularLocation>
</comment>
<reference evidence="7 8" key="1">
    <citation type="submission" date="2020-07" db="EMBL/GenBank/DDBJ databases">
        <title>Sequencing the genomes of 1000 actinobacteria strains.</title>
        <authorList>
            <person name="Klenk H.-P."/>
        </authorList>
    </citation>
    <scope>NUCLEOTIDE SEQUENCE [LARGE SCALE GENOMIC DNA]</scope>
    <source>
        <strain evidence="7 8">DSM 19087</strain>
    </source>
</reference>
<feature type="transmembrane region" description="Helical" evidence="5">
    <location>
        <begin position="12"/>
        <end position="37"/>
    </location>
</feature>
<sequence>MLRRWWDVLRAWPYTFGVALAAGIGITALVLSAQLGIALKDPEGFLGPAYVRLPVMGLAFFALGVVPAAIRRAGWRHAFRGAREIVRDEWTWGRVAHIATGLLTFYICYVAYRNIKGFLPVLREGVNFDTMLSRWDYWLMFGNHPADVMHSLLGTGISAQVLATVYVSYLMLIPITLAAFLVLNRDYTLGAWYATALSLNWVLGTASYYIFPSLGPTYSNATLFDDLPTTGVTQLQESLFINAAQNYEDPTGAPIWGIAAFASLHVSVTFTAVLFFQRTDQPRYLQITAWVYFVLTVIATIYFGWHFIADDIAGAFIGWLAVALGGWATGNGFWHQRHHKLQLTAEGDSDPASDSDTLANPA</sequence>
<accession>A0ABX2SEV9</accession>
<feature type="transmembrane region" description="Helical" evidence="5">
    <location>
        <begin position="49"/>
        <end position="70"/>
    </location>
</feature>
<evidence type="ECO:0000256" key="2">
    <source>
        <dbReference type="ARBA" id="ARBA00022692"/>
    </source>
</evidence>
<dbReference type="PANTHER" id="PTHR31310:SF7">
    <property type="entry name" value="PA-PHOSPHATASE RELATED-FAMILY PROTEIN DDB_G0268928"/>
    <property type="match status" value="1"/>
</dbReference>
<dbReference type="PANTHER" id="PTHR31310">
    <property type="match status" value="1"/>
</dbReference>
<evidence type="ECO:0000256" key="4">
    <source>
        <dbReference type="ARBA" id="ARBA00023136"/>
    </source>
</evidence>